<dbReference type="AlphaFoldDB" id="A0A895XTQ4"/>
<keyword evidence="2" id="KW-1185">Reference proteome</keyword>
<accession>A0A895XTQ4</accession>
<dbReference type="GO" id="GO:0008641">
    <property type="term" value="F:ubiquitin-like modifier activating enzyme activity"/>
    <property type="evidence" value="ECO:0007669"/>
    <property type="project" value="InterPro"/>
</dbReference>
<proteinExistence type="predicted"/>
<dbReference type="KEGG" id="nav:JQS30_08250"/>
<gene>
    <name evidence="1" type="ORF">JQS30_08250</name>
</gene>
<reference evidence="1" key="1">
    <citation type="submission" date="2021-02" db="EMBL/GenBank/DDBJ databases">
        <title>Natronoglycomyces albus gen. nov., sp. nov, a haloalkaliphilic actinobacterium from a soda solonchak soil.</title>
        <authorList>
            <person name="Sorokin D.Y."/>
            <person name="Khijniak T.V."/>
            <person name="Zakharycheva A.P."/>
            <person name="Boueva O.V."/>
            <person name="Ariskina E.V."/>
            <person name="Hahnke R.L."/>
            <person name="Bunk B."/>
            <person name="Sproer C."/>
            <person name="Schumann P."/>
            <person name="Evtushenko L.I."/>
            <person name="Kublanov I.V."/>
        </authorList>
    </citation>
    <scope>NUCLEOTIDE SEQUENCE</scope>
    <source>
        <strain evidence="1">DSM 106290</strain>
    </source>
</reference>
<dbReference type="EMBL" id="CP070496">
    <property type="protein sequence ID" value="QSB06863.1"/>
    <property type="molecule type" value="Genomic_DNA"/>
</dbReference>
<evidence type="ECO:0000313" key="1">
    <source>
        <dbReference type="EMBL" id="QSB06863.1"/>
    </source>
</evidence>
<dbReference type="NCBIfam" id="TIGR03882">
    <property type="entry name" value="cyclo_dehyd_2"/>
    <property type="match status" value="1"/>
</dbReference>
<organism evidence="1 2">
    <name type="scientific">Natronoglycomyces albus</name>
    <dbReference type="NCBI Taxonomy" id="2811108"/>
    <lineage>
        <taxon>Bacteria</taxon>
        <taxon>Bacillati</taxon>
        <taxon>Actinomycetota</taxon>
        <taxon>Actinomycetes</taxon>
        <taxon>Glycomycetales</taxon>
        <taxon>Glycomycetaceae</taxon>
        <taxon>Natronoglycomyces</taxon>
    </lineage>
</organism>
<dbReference type="SUPFAM" id="SSF69572">
    <property type="entry name" value="Activating enzymes of the ubiquitin-like proteins"/>
    <property type="match status" value="1"/>
</dbReference>
<dbReference type="Gene3D" id="3.40.50.720">
    <property type="entry name" value="NAD(P)-binding Rossmann-like Domain"/>
    <property type="match status" value="1"/>
</dbReference>
<dbReference type="Proteomes" id="UP000662939">
    <property type="component" value="Chromosome"/>
</dbReference>
<sequence length="363" mass="39563">MTDLDPNEATIALASTARIMEDSNGLFRIRTGIWNFEEAVIDVSGESPAVAATVSALLRALATGPTQLEEHADAALLPIEKANLSKLVLDLAEAGVLISTDQRDTQDAITAALLGRLTSPYPTEEGIEQREIVFISDCEASRTQAAQQAETLGITLTSLPEEQLEALHTADLTSRINGYDTEIGIERLRETVAGKAAIVTCFQRPSIPMLRNLNRVVEDQDLPWVSSFIDGPFVSIVGIKSPHTGCFECFEQRALARLEDHVTYHEFAKSPVGRTSAQDSDAPMMGFVTVLALTEGYLYAAVGASRIAGRMLGIHLPTMEIQTQDLLRMPNCPACGRVSRQRLREINFNSRAVVDRVVSEVLQ</sequence>
<protein>
    <submittedName>
        <fullName evidence="1">TOMM leader peptide-binding protein</fullName>
    </submittedName>
</protein>
<dbReference type="InterPro" id="IPR035985">
    <property type="entry name" value="Ubiquitin-activating_enz"/>
</dbReference>
<evidence type="ECO:0000313" key="2">
    <source>
        <dbReference type="Proteomes" id="UP000662939"/>
    </source>
</evidence>
<dbReference type="RefSeq" id="WP_213172870.1">
    <property type="nucleotide sequence ID" value="NZ_CP070496.1"/>
</dbReference>
<name>A0A895XTQ4_9ACTN</name>
<dbReference type="InterPro" id="IPR022291">
    <property type="entry name" value="Bacteriocin_synth_cyclodeHase"/>
</dbReference>